<evidence type="ECO:0000313" key="1">
    <source>
        <dbReference type="EMBL" id="OEE59573.1"/>
    </source>
</evidence>
<dbReference type="PANTHER" id="PTHR40053">
    <property type="entry name" value="SPORULATION-CONTROL PROTEIN SPO0M"/>
    <property type="match status" value="1"/>
</dbReference>
<dbReference type="InterPro" id="IPR009776">
    <property type="entry name" value="Spore_0_M"/>
</dbReference>
<evidence type="ECO:0008006" key="3">
    <source>
        <dbReference type="Google" id="ProtNLM"/>
    </source>
</evidence>
<gene>
    <name evidence="1" type="ORF">A1OK_13830</name>
</gene>
<proteinExistence type="predicted"/>
<comment type="caution">
    <text evidence="1">The sequence shown here is derived from an EMBL/GenBank/DDBJ whole genome shotgun (WGS) entry which is preliminary data.</text>
</comment>
<sequence length="263" mass="29089">MGWFKKALAKVGVGSAEIAFVLPKTSFALGESISATVLVTGGNTRQQIDTLSFELRCDYMGWEQLRSNGEQGQKRQKRRMTHSLVKWRLPDTFALEAGEQRQFDTQFQIPLDTPLSMGDGKIWMVGNLDIPMAKDASCEVFLTVTPDALLNAVFDGFEQAGLRIEKVSNQDVELASLPFEQRMTLVPVSGRLMESLRRVELVASRDTEGLQLALMLSRQGEGVGDALGRLVGANKVKRALTIPHDASPVQITKHIEAFLDKIE</sequence>
<dbReference type="AlphaFoldDB" id="A0A1E5C264"/>
<keyword evidence="2" id="KW-1185">Reference proteome</keyword>
<accession>A0A1E5C264</accession>
<dbReference type="Pfam" id="PF07070">
    <property type="entry name" value="Spo0M"/>
    <property type="match status" value="1"/>
</dbReference>
<name>A0A1E5C264_9GAMM</name>
<dbReference type="PANTHER" id="PTHR40053:SF1">
    <property type="entry name" value="SPORULATION-CONTROL PROTEIN SPO0M"/>
    <property type="match status" value="1"/>
</dbReference>
<evidence type="ECO:0000313" key="2">
    <source>
        <dbReference type="Proteomes" id="UP000095039"/>
    </source>
</evidence>
<reference evidence="1 2" key="1">
    <citation type="journal article" date="2012" name="Science">
        <title>Ecological populations of bacteria act as socially cohesive units of antibiotic production and resistance.</title>
        <authorList>
            <person name="Cordero O.X."/>
            <person name="Wildschutte H."/>
            <person name="Kirkup B."/>
            <person name="Proehl S."/>
            <person name="Ngo L."/>
            <person name="Hussain F."/>
            <person name="Le Roux F."/>
            <person name="Mincer T."/>
            <person name="Polz M.F."/>
        </authorList>
    </citation>
    <scope>NUCLEOTIDE SEQUENCE [LARGE SCALE GENOMIC DNA]</scope>
    <source>
        <strain evidence="1 2">FF-454</strain>
    </source>
</reference>
<dbReference type="Proteomes" id="UP000095039">
    <property type="component" value="Unassembled WGS sequence"/>
</dbReference>
<dbReference type="EMBL" id="AJWN02000081">
    <property type="protein sequence ID" value="OEE59573.1"/>
    <property type="molecule type" value="Genomic_DNA"/>
</dbReference>
<protein>
    <recommendedName>
        <fullName evidence="3">Sporulation control protein Spo0M</fullName>
    </recommendedName>
</protein>
<dbReference type="RefSeq" id="WP_016960936.1">
    <property type="nucleotide sequence ID" value="NZ_AJWN02000081.1"/>
</dbReference>
<organism evidence="1 2">
    <name type="scientific">Enterovibrio norvegicus FF-454</name>
    <dbReference type="NCBI Taxonomy" id="1185651"/>
    <lineage>
        <taxon>Bacteria</taxon>
        <taxon>Pseudomonadati</taxon>
        <taxon>Pseudomonadota</taxon>
        <taxon>Gammaproteobacteria</taxon>
        <taxon>Vibrionales</taxon>
        <taxon>Vibrionaceae</taxon>
        <taxon>Enterovibrio</taxon>
    </lineage>
</organism>